<evidence type="ECO:0000256" key="1">
    <source>
        <dbReference type="ARBA" id="ARBA00022614"/>
    </source>
</evidence>
<organism evidence="4 5">
    <name type="scientific">Trichogramma kaykai</name>
    <dbReference type="NCBI Taxonomy" id="54128"/>
    <lineage>
        <taxon>Eukaryota</taxon>
        <taxon>Metazoa</taxon>
        <taxon>Ecdysozoa</taxon>
        <taxon>Arthropoda</taxon>
        <taxon>Hexapoda</taxon>
        <taxon>Insecta</taxon>
        <taxon>Pterygota</taxon>
        <taxon>Neoptera</taxon>
        <taxon>Endopterygota</taxon>
        <taxon>Hymenoptera</taxon>
        <taxon>Apocrita</taxon>
        <taxon>Proctotrupomorpha</taxon>
        <taxon>Chalcidoidea</taxon>
        <taxon>Trichogrammatidae</taxon>
        <taxon>Trichogramma</taxon>
    </lineage>
</organism>
<dbReference type="EMBL" id="JBJJXI010000170">
    <property type="protein sequence ID" value="KAL3384590.1"/>
    <property type="molecule type" value="Genomic_DNA"/>
</dbReference>
<accession>A0ABD2VV36</accession>
<keyword evidence="1" id="KW-0433">Leucine-rich repeat</keyword>
<dbReference type="Pfam" id="PF13855">
    <property type="entry name" value="LRR_8"/>
    <property type="match status" value="1"/>
</dbReference>
<dbReference type="InterPro" id="IPR003591">
    <property type="entry name" value="Leu-rich_rpt_typical-subtyp"/>
</dbReference>
<feature type="signal peptide" evidence="3">
    <location>
        <begin position="1"/>
        <end position="21"/>
    </location>
</feature>
<sequence length="270" mass="30705">MKSSLAKCCLCLLAMAAMAEAFCYRKNPLKSQDMDVEQMNQPGNYSIWVCVKSIDLATDLEKAPKGNISQIWFSMSTVEKIKNEAFLKFYDKLVKLEIWSSKLAEIEDGAFKGLRELKGLVLPRNEITVLKASWFRDLSKLLELNLANNRIASIEIDFLKSVPALINLDLRGNDLVALPTDFVKHLPATLRQLNIFSNPLNYHQQLQVVEWSKNKDDKLTNEPKMKELKHVLELTKNCLDDKNITDKTNEAIDKCVDDKLNEEVATAVKS</sequence>
<keyword evidence="5" id="KW-1185">Reference proteome</keyword>
<reference evidence="4 5" key="1">
    <citation type="journal article" date="2024" name="bioRxiv">
        <title>A reference genome for Trichogramma kaykai: A tiny desert-dwelling parasitoid wasp with competing sex-ratio distorters.</title>
        <authorList>
            <person name="Culotta J."/>
            <person name="Lindsey A.R."/>
        </authorList>
    </citation>
    <scope>NUCLEOTIDE SEQUENCE [LARGE SCALE GENOMIC DNA]</scope>
    <source>
        <strain evidence="4 5">KSX58</strain>
    </source>
</reference>
<dbReference type="PANTHER" id="PTHR24366:SF96">
    <property type="entry name" value="LEUCINE RICH REPEAT CONTAINING 53"/>
    <property type="match status" value="1"/>
</dbReference>
<dbReference type="Gene3D" id="3.80.10.10">
    <property type="entry name" value="Ribonuclease Inhibitor"/>
    <property type="match status" value="1"/>
</dbReference>
<dbReference type="InterPro" id="IPR032675">
    <property type="entry name" value="LRR_dom_sf"/>
</dbReference>
<evidence type="ECO:0000256" key="2">
    <source>
        <dbReference type="ARBA" id="ARBA00022737"/>
    </source>
</evidence>
<dbReference type="PROSITE" id="PS51450">
    <property type="entry name" value="LRR"/>
    <property type="match status" value="1"/>
</dbReference>
<dbReference type="AlphaFoldDB" id="A0ABD2VV36"/>
<gene>
    <name evidence="4" type="ORF">TKK_019685</name>
</gene>
<dbReference type="SUPFAM" id="SSF52058">
    <property type="entry name" value="L domain-like"/>
    <property type="match status" value="1"/>
</dbReference>
<feature type="chain" id="PRO_5044770104" evidence="3">
    <location>
        <begin position="22"/>
        <end position="270"/>
    </location>
</feature>
<keyword evidence="2" id="KW-0677">Repeat</keyword>
<comment type="caution">
    <text evidence="4">The sequence shown here is derived from an EMBL/GenBank/DDBJ whole genome shotgun (WGS) entry which is preliminary data.</text>
</comment>
<dbReference type="InterPro" id="IPR001611">
    <property type="entry name" value="Leu-rich_rpt"/>
</dbReference>
<evidence type="ECO:0000256" key="3">
    <source>
        <dbReference type="SAM" id="SignalP"/>
    </source>
</evidence>
<protein>
    <submittedName>
        <fullName evidence="4">Uncharacterized protein</fullName>
    </submittedName>
</protein>
<evidence type="ECO:0000313" key="4">
    <source>
        <dbReference type="EMBL" id="KAL3384590.1"/>
    </source>
</evidence>
<keyword evidence="3" id="KW-0732">Signal</keyword>
<evidence type="ECO:0000313" key="5">
    <source>
        <dbReference type="Proteomes" id="UP001627154"/>
    </source>
</evidence>
<dbReference type="SMART" id="SM00369">
    <property type="entry name" value="LRR_TYP"/>
    <property type="match status" value="3"/>
</dbReference>
<name>A0ABD2VV36_9HYME</name>
<proteinExistence type="predicted"/>
<dbReference type="Proteomes" id="UP001627154">
    <property type="component" value="Unassembled WGS sequence"/>
</dbReference>
<dbReference type="PANTHER" id="PTHR24366">
    <property type="entry name" value="IG(IMMUNOGLOBULIN) AND LRR(LEUCINE RICH REPEAT) DOMAINS"/>
    <property type="match status" value="1"/>
</dbReference>